<evidence type="ECO:0000313" key="2">
    <source>
        <dbReference type="EMBL" id="OHV94626.1"/>
    </source>
</evidence>
<organism evidence="2 3">
    <name type="scientific">Janthinobacterium lividum</name>
    <dbReference type="NCBI Taxonomy" id="29581"/>
    <lineage>
        <taxon>Bacteria</taxon>
        <taxon>Pseudomonadati</taxon>
        <taxon>Pseudomonadota</taxon>
        <taxon>Betaproteobacteria</taxon>
        <taxon>Burkholderiales</taxon>
        <taxon>Oxalobacteraceae</taxon>
        <taxon>Janthinobacterium</taxon>
    </lineage>
</organism>
<accession>A0A1S1U326</accession>
<protein>
    <recommendedName>
        <fullName evidence="4">Kazal-like domain-containing protein</fullName>
    </recommendedName>
</protein>
<reference evidence="2 3" key="1">
    <citation type="submission" date="2015-06" db="EMBL/GenBank/DDBJ databases">
        <title>Draft genome sequencing of a biphenyl-degrading bacterium, Janthinobacterium lividum MEG1.</title>
        <authorList>
            <person name="Shimodaira J."/>
            <person name="Hatta T."/>
        </authorList>
    </citation>
    <scope>NUCLEOTIDE SEQUENCE [LARGE SCALE GENOMIC DNA]</scope>
    <source>
        <strain evidence="2 3">MEG1</strain>
    </source>
</reference>
<sequence>MKKIAAFIFTLGLSASYAIASDIDCYSCEEELRECKMMYGDRSPLCSNNYKACLSVCQAGT</sequence>
<dbReference type="RefSeq" id="WP_071079452.1">
    <property type="nucleotide sequence ID" value="NZ_LFKP01000013.1"/>
</dbReference>
<proteinExistence type="predicted"/>
<evidence type="ECO:0000256" key="1">
    <source>
        <dbReference type="SAM" id="SignalP"/>
    </source>
</evidence>
<evidence type="ECO:0008006" key="4">
    <source>
        <dbReference type="Google" id="ProtNLM"/>
    </source>
</evidence>
<dbReference type="Proteomes" id="UP000179840">
    <property type="component" value="Unassembled WGS sequence"/>
</dbReference>
<gene>
    <name evidence="2" type="ORF">AKG95_24170</name>
</gene>
<feature type="chain" id="PRO_5010386396" description="Kazal-like domain-containing protein" evidence="1">
    <location>
        <begin position="21"/>
        <end position="61"/>
    </location>
</feature>
<keyword evidence="1" id="KW-0732">Signal</keyword>
<comment type="caution">
    <text evidence="2">The sequence shown here is derived from an EMBL/GenBank/DDBJ whole genome shotgun (WGS) entry which is preliminary data.</text>
</comment>
<feature type="signal peptide" evidence="1">
    <location>
        <begin position="1"/>
        <end position="20"/>
    </location>
</feature>
<name>A0A1S1U326_9BURK</name>
<evidence type="ECO:0000313" key="3">
    <source>
        <dbReference type="Proteomes" id="UP000179840"/>
    </source>
</evidence>
<dbReference type="AlphaFoldDB" id="A0A1S1U326"/>
<dbReference type="EMBL" id="LFKP01000013">
    <property type="protein sequence ID" value="OHV94626.1"/>
    <property type="molecule type" value="Genomic_DNA"/>
</dbReference>